<dbReference type="AlphaFoldDB" id="A0A1G2EQ15"/>
<dbReference type="InterPro" id="IPR006558">
    <property type="entry name" value="LamG-like"/>
</dbReference>
<dbReference type="Pfam" id="PF13385">
    <property type="entry name" value="Laminin_G_3"/>
    <property type="match status" value="1"/>
</dbReference>
<name>A0A1G2EQ15_9BACT</name>
<gene>
    <name evidence="4" type="ORF">A2365_00955</name>
</gene>
<dbReference type="Gene3D" id="2.60.120.200">
    <property type="match status" value="1"/>
</dbReference>
<evidence type="ECO:0000259" key="3">
    <source>
        <dbReference type="SMART" id="SM00560"/>
    </source>
</evidence>
<dbReference type="STRING" id="1801677.A2365_00955"/>
<evidence type="ECO:0000313" key="4">
    <source>
        <dbReference type="EMBL" id="OGZ27896.1"/>
    </source>
</evidence>
<evidence type="ECO:0000256" key="2">
    <source>
        <dbReference type="ARBA" id="ARBA00023157"/>
    </source>
</evidence>
<dbReference type="NCBIfam" id="NF041518">
    <property type="entry name" value="choice_anch_Q"/>
    <property type="match status" value="1"/>
</dbReference>
<feature type="non-terminal residue" evidence="4">
    <location>
        <position position="1"/>
    </location>
</feature>
<feature type="domain" description="LamG-like jellyroll fold" evidence="3">
    <location>
        <begin position="814"/>
        <end position="940"/>
    </location>
</feature>
<comment type="caution">
    <text evidence="4">The sequence shown here is derived from an EMBL/GenBank/DDBJ whole genome shotgun (WGS) entry which is preliminary data.</text>
</comment>
<dbReference type="InterPro" id="IPR012334">
    <property type="entry name" value="Pectin_lyas_fold"/>
</dbReference>
<protein>
    <recommendedName>
        <fullName evidence="3">LamG-like jellyroll fold domain-containing protein</fullName>
    </recommendedName>
</protein>
<dbReference type="Pfam" id="PF22842">
    <property type="entry name" value="Pel9A-like_beta_helix"/>
    <property type="match status" value="1"/>
</dbReference>
<dbReference type="InterPro" id="IPR011050">
    <property type="entry name" value="Pectin_lyase_fold/virulence"/>
</dbReference>
<dbReference type="InterPro" id="IPR013320">
    <property type="entry name" value="ConA-like_dom_sf"/>
</dbReference>
<sequence>CLGLGKNCGTVSDGCGGSLNCGSCGTGYACTSNVCVQNTPSPSCGDGTCNGTETCSMCSQDCGSCPVSGENDYYVSPSGDDSNPGTLAQPFKTIQKCADIAMPGRTCYLRQGTYRETVTPAHSGNSTAPITFKSYPGERATISGADILAGPWTQHQGSIYKTTMDWDLGRGKNQIFVDNAVMIEARWPNVEEVMEGSTVAHGSFATGSGTDCSYTSTTLSLRDGALNAFPANYWVGGTVHATWDQRYHALSGLITSSTPYESYGTLTATVDSSGAGRGNANEYSIYFISGVYNALDRSKEWYYDSSTSTLYLWTPAGDNPANHTVQARRRQKAFILDGLSYINIEDLDMFAGNITTNQNSTHILINRINAKYLSHYTVIDQGDMGEGQKGTRDTGIILDGSYNELRDSTLYHSAGNGVSLIGNNNTVSGSTITYCNYMDTQAANICMGLQKTVNNIVTGNTLRYAGRDLIEHTQAQNATITYNDLAYNRWTSRLTDLGATYAIATDGAGTTIAYNKMHNLRSIGIYFDNSCSNMNVHHNIVWDVDYQNFTSSDICILANSIATNHKIYNNTCVNSIIKVSGPINLDIKNNIASAVTQISGTQGVASNNFTDSANLNFVNLSGKDFHLQSSSWAVDAGINLGLIQDIEGNPIPQGNAPDIGAYESPYASARTECTLGQTQSCSMGLQGVCNAGTKTCQSYGFWGSCIQNIQSSAEVCNDSLDNDCDGIIDCDDSNCFSDIACNPVGLPADYISYWKFEGNANDETEANSGTLIGSGSFASDSEKGSVLSLPGGNGVSYVNCGHAPSIENTIKSDNSFTVSAWVRFNADGALTGAIWGKAVKNVSGISGSWRSYDNKLSFGSVTSNNALTRGVWYHYVAVRDSGTDYLYVNGIRQSNSNANSYTDSVNQDFYIGRAWATSNTYDFPGRIDDVMLYNRALSEAEIRAIYDFQKPAGLAIINPNNQNQTELSSYASILDAIQEAINRIKSLF</sequence>
<keyword evidence="1" id="KW-0732">Signal</keyword>
<dbReference type="SUPFAM" id="SSF51126">
    <property type="entry name" value="Pectin lyase-like"/>
    <property type="match status" value="1"/>
</dbReference>
<accession>A0A1G2EQ15</accession>
<evidence type="ECO:0000256" key="1">
    <source>
        <dbReference type="ARBA" id="ARBA00022729"/>
    </source>
</evidence>
<organism evidence="4 5">
    <name type="scientific">Candidatus Nealsonbacteria bacterium RIFOXYB1_FULL_40_15</name>
    <dbReference type="NCBI Taxonomy" id="1801677"/>
    <lineage>
        <taxon>Bacteria</taxon>
        <taxon>Candidatus Nealsoniibacteriota</taxon>
    </lineage>
</organism>
<dbReference type="Gene3D" id="2.160.20.10">
    <property type="entry name" value="Single-stranded right-handed beta-helix, Pectin lyase-like"/>
    <property type="match status" value="2"/>
</dbReference>
<dbReference type="Proteomes" id="UP000177740">
    <property type="component" value="Unassembled WGS sequence"/>
</dbReference>
<dbReference type="InterPro" id="IPR059226">
    <property type="entry name" value="Choice_anch_Q_dom"/>
</dbReference>
<dbReference type="PANTHER" id="PTHR36453:SF1">
    <property type="entry name" value="RIGHT HANDED BETA HELIX DOMAIN-CONTAINING PROTEIN"/>
    <property type="match status" value="1"/>
</dbReference>
<reference evidence="4 5" key="1">
    <citation type="journal article" date="2016" name="Nat. Commun.">
        <title>Thousands of microbial genomes shed light on interconnected biogeochemical processes in an aquifer system.</title>
        <authorList>
            <person name="Anantharaman K."/>
            <person name="Brown C.T."/>
            <person name="Hug L.A."/>
            <person name="Sharon I."/>
            <person name="Castelle C.J."/>
            <person name="Probst A.J."/>
            <person name="Thomas B.C."/>
            <person name="Singh A."/>
            <person name="Wilkins M.J."/>
            <person name="Karaoz U."/>
            <person name="Brodie E.L."/>
            <person name="Williams K.H."/>
            <person name="Hubbard S.S."/>
            <person name="Banfield J.F."/>
        </authorList>
    </citation>
    <scope>NUCLEOTIDE SEQUENCE [LARGE SCALE GENOMIC DNA]</scope>
</reference>
<proteinExistence type="predicted"/>
<dbReference type="SMART" id="SM00560">
    <property type="entry name" value="LamGL"/>
    <property type="match status" value="1"/>
</dbReference>
<dbReference type="EMBL" id="MHMM01000003">
    <property type="protein sequence ID" value="OGZ27896.1"/>
    <property type="molecule type" value="Genomic_DNA"/>
</dbReference>
<dbReference type="InterPro" id="IPR053868">
    <property type="entry name" value="Pel9A-like_beta_helix"/>
</dbReference>
<evidence type="ECO:0000313" key="5">
    <source>
        <dbReference type="Proteomes" id="UP000177740"/>
    </source>
</evidence>
<dbReference type="PANTHER" id="PTHR36453">
    <property type="entry name" value="SECRETED PROTEIN-RELATED"/>
    <property type="match status" value="1"/>
</dbReference>
<keyword evidence="2" id="KW-1015">Disulfide bond</keyword>
<dbReference type="SUPFAM" id="SSF49899">
    <property type="entry name" value="Concanavalin A-like lectins/glucanases"/>
    <property type="match status" value="1"/>
</dbReference>